<protein>
    <recommendedName>
        <fullName evidence="1">ARB-07466-like C-terminal domain-containing protein</fullName>
    </recommendedName>
</protein>
<dbReference type="Pfam" id="PF26571">
    <property type="entry name" value="VldE"/>
    <property type="match status" value="1"/>
</dbReference>
<reference evidence="2" key="1">
    <citation type="journal article" date="2014" name="Int. J. Syst. Evol. Microbiol.">
        <title>Complete genome sequence of Corynebacterium casei LMG S-19264T (=DSM 44701T), isolated from a smear-ripened cheese.</title>
        <authorList>
            <consortium name="US DOE Joint Genome Institute (JGI-PGF)"/>
            <person name="Walter F."/>
            <person name="Albersmeier A."/>
            <person name="Kalinowski J."/>
            <person name="Ruckert C."/>
        </authorList>
    </citation>
    <scope>NUCLEOTIDE SEQUENCE</scope>
    <source>
        <strain evidence="2">CGMCC 4.7201</strain>
    </source>
</reference>
<comment type="caution">
    <text evidence="2">The sequence shown here is derived from an EMBL/GenBank/DDBJ whole genome shotgun (WGS) entry which is preliminary data.</text>
</comment>
<evidence type="ECO:0000313" key="2">
    <source>
        <dbReference type="EMBL" id="GGO81733.1"/>
    </source>
</evidence>
<evidence type="ECO:0000259" key="1">
    <source>
        <dbReference type="Pfam" id="PF26571"/>
    </source>
</evidence>
<organism evidence="2 3">
    <name type="scientific">Wenjunlia tyrosinilytica</name>
    <dbReference type="NCBI Taxonomy" id="1544741"/>
    <lineage>
        <taxon>Bacteria</taxon>
        <taxon>Bacillati</taxon>
        <taxon>Actinomycetota</taxon>
        <taxon>Actinomycetes</taxon>
        <taxon>Kitasatosporales</taxon>
        <taxon>Streptomycetaceae</taxon>
        <taxon>Wenjunlia</taxon>
    </lineage>
</organism>
<proteinExistence type="predicted"/>
<feature type="domain" description="ARB-07466-like C-terminal" evidence="1">
    <location>
        <begin position="57"/>
        <end position="169"/>
    </location>
</feature>
<dbReference type="InterPro" id="IPR058593">
    <property type="entry name" value="ARB_07466-like_C"/>
</dbReference>
<sequence length="177" mass="19715">MGAQKPRQERRGSVRIAAAAVCLALSFGLLVHSGAWDAMRARMRSSRWEPQKPTGHDHLTARMRAVRAAVTEKFELPAGSGCFREDGGIEGGGEHPLGRACDFMLGPAGERATGSSGRLGRRIAAWARDNADKYGIWYVIYEQRIWSSRWPQRGNKPMEDRGSITQNHFDHVHISVY</sequence>
<dbReference type="EMBL" id="BMMS01000002">
    <property type="protein sequence ID" value="GGO81733.1"/>
    <property type="molecule type" value="Genomic_DNA"/>
</dbReference>
<accession>A0A918DT46</accession>
<dbReference type="RefSeq" id="WP_189129948.1">
    <property type="nucleotide sequence ID" value="NZ_BMMS01000002.1"/>
</dbReference>
<dbReference type="Proteomes" id="UP000641932">
    <property type="component" value="Unassembled WGS sequence"/>
</dbReference>
<name>A0A918DT46_9ACTN</name>
<gene>
    <name evidence="2" type="ORF">GCM10012280_06700</name>
</gene>
<reference evidence="2" key="2">
    <citation type="submission" date="2020-09" db="EMBL/GenBank/DDBJ databases">
        <authorList>
            <person name="Sun Q."/>
            <person name="Zhou Y."/>
        </authorList>
    </citation>
    <scope>NUCLEOTIDE SEQUENCE</scope>
    <source>
        <strain evidence="2">CGMCC 4.7201</strain>
    </source>
</reference>
<evidence type="ECO:0000313" key="3">
    <source>
        <dbReference type="Proteomes" id="UP000641932"/>
    </source>
</evidence>
<keyword evidence="3" id="KW-1185">Reference proteome</keyword>
<dbReference type="AlphaFoldDB" id="A0A918DT46"/>